<comment type="similarity">
    <text evidence="2">Belongs to the C-terminally encoded plant signaling peptide (CEP) family.</text>
</comment>
<dbReference type="GO" id="GO:2000280">
    <property type="term" value="P:regulation of root development"/>
    <property type="evidence" value="ECO:0007669"/>
    <property type="project" value="TreeGrafter"/>
</dbReference>
<evidence type="ECO:0000256" key="6">
    <source>
        <dbReference type="ARBA" id="ARBA00022729"/>
    </source>
</evidence>
<dbReference type="GO" id="GO:1901371">
    <property type="term" value="P:regulation of leaf morphogenesis"/>
    <property type="evidence" value="ECO:0007669"/>
    <property type="project" value="TreeGrafter"/>
</dbReference>
<dbReference type="GO" id="GO:0005179">
    <property type="term" value="F:hormone activity"/>
    <property type="evidence" value="ECO:0007669"/>
    <property type="project" value="UniProtKB-KW"/>
</dbReference>
<dbReference type="GO" id="GO:1902025">
    <property type="term" value="P:nitrate import"/>
    <property type="evidence" value="ECO:0007669"/>
    <property type="project" value="TreeGrafter"/>
</dbReference>
<sequence>MKGGTKTTEKVGQVMIPTNSNDKNDNGNHFSSSVDAFRPANPGKSPGPGTNNKTTTINANDNNNKQSDQQRHVVSGNTDDFRPTSPGHSPGIGHSLLGRN</sequence>
<protein>
    <submittedName>
        <fullName evidence="9">Uncharacterized protein</fullName>
    </submittedName>
</protein>
<dbReference type="Proteomes" id="UP000596661">
    <property type="component" value="Chromosome 4"/>
</dbReference>
<dbReference type="GO" id="GO:0048046">
    <property type="term" value="C:apoplast"/>
    <property type="evidence" value="ECO:0007669"/>
    <property type="project" value="UniProtKB-SubCell"/>
</dbReference>
<evidence type="ECO:0000256" key="3">
    <source>
        <dbReference type="ARBA" id="ARBA00022523"/>
    </source>
</evidence>
<dbReference type="InterPro" id="IPR033250">
    <property type="entry name" value="CEP"/>
</dbReference>
<feature type="compositionally biased region" description="Polar residues" evidence="8">
    <location>
        <begin position="48"/>
        <end position="67"/>
    </location>
</feature>
<keyword evidence="10" id="KW-1185">Reference proteome</keyword>
<reference evidence="9" key="2">
    <citation type="submission" date="2021-03" db="UniProtKB">
        <authorList>
            <consortium name="EnsemblPlants"/>
        </authorList>
    </citation>
    <scope>IDENTIFICATION</scope>
</reference>
<evidence type="ECO:0000313" key="10">
    <source>
        <dbReference type="Proteomes" id="UP000596661"/>
    </source>
</evidence>
<evidence type="ECO:0000256" key="7">
    <source>
        <dbReference type="ARBA" id="ARBA00023278"/>
    </source>
</evidence>
<dbReference type="GO" id="GO:0006995">
    <property type="term" value="P:cellular response to nitrogen starvation"/>
    <property type="evidence" value="ECO:0007669"/>
    <property type="project" value="UniProtKB-ARBA"/>
</dbReference>
<evidence type="ECO:0000256" key="5">
    <source>
        <dbReference type="ARBA" id="ARBA00022702"/>
    </source>
</evidence>
<evidence type="ECO:0000256" key="4">
    <source>
        <dbReference type="ARBA" id="ARBA00022525"/>
    </source>
</evidence>
<dbReference type="GO" id="GO:0048364">
    <property type="term" value="P:root development"/>
    <property type="evidence" value="ECO:0007669"/>
    <property type="project" value="InterPro"/>
</dbReference>
<keyword evidence="7" id="KW-0379">Hydroxylation</keyword>
<organism evidence="9 10">
    <name type="scientific">Cannabis sativa</name>
    <name type="common">Hemp</name>
    <name type="synonym">Marijuana</name>
    <dbReference type="NCBI Taxonomy" id="3483"/>
    <lineage>
        <taxon>Eukaryota</taxon>
        <taxon>Viridiplantae</taxon>
        <taxon>Streptophyta</taxon>
        <taxon>Embryophyta</taxon>
        <taxon>Tracheophyta</taxon>
        <taxon>Spermatophyta</taxon>
        <taxon>Magnoliopsida</taxon>
        <taxon>eudicotyledons</taxon>
        <taxon>Gunneridae</taxon>
        <taxon>Pentapetalae</taxon>
        <taxon>rosids</taxon>
        <taxon>fabids</taxon>
        <taxon>Rosales</taxon>
        <taxon>Cannabaceae</taxon>
        <taxon>Cannabis</taxon>
    </lineage>
</organism>
<dbReference type="AlphaFoldDB" id="A0A803PEY0"/>
<evidence type="ECO:0000256" key="1">
    <source>
        <dbReference type="ARBA" id="ARBA00004271"/>
    </source>
</evidence>
<keyword evidence="5" id="KW-0372">Hormone</keyword>
<dbReference type="PANTHER" id="PTHR33348">
    <property type="entry name" value="PRECURSOR OF CEP5"/>
    <property type="match status" value="1"/>
</dbReference>
<feature type="region of interest" description="Disordered" evidence="8">
    <location>
        <begin position="1"/>
        <end position="100"/>
    </location>
</feature>
<comment type="subcellular location">
    <subcellularLocation>
        <location evidence="1">Secreted</location>
        <location evidence="1">Extracellular space</location>
        <location evidence="1">Apoplast</location>
    </subcellularLocation>
</comment>
<accession>A0A803PEY0</accession>
<dbReference type="EMBL" id="UZAU01000401">
    <property type="status" value="NOT_ANNOTATED_CDS"/>
    <property type="molecule type" value="Genomic_DNA"/>
</dbReference>
<name>A0A803PEY0_CANSA</name>
<evidence type="ECO:0000256" key="8">
    <source>
        <dbReference type="SAM" id="MobiDB-lite"/>
    </source>
</evidence>
<proteinExistence type="inferred from homology"/>
<keyword evidence="4" id="KW-0964">Secreted</keyword>
<dbReference type="Gramene" id="evm.model.04.1882">
    <property type="protein sequence ID" value="cds.evm.model.04.1882"/>
    <property type="gene ID" value="evm.TU.04.1882"/>
</dbReference>
<keyword evidence="3" id="KW-0052">Apoplast</keyword>
<evidence type="ECO:0000256" key="2">
    <source>
        <dbReference type="ARBA" id="ARBA00008963"/>
    </source>
</evidence>
<evidence type="ECO:0000313" key="9">
    <source>
        <dbReference type="EnsemblPlants" id="cds.evm.model.04.1882"/>
    </source>
</evidence>
<dbReference type="PANTHER" id="PTHR33348:SF44">
    <property type="entry name" value="PRECURSOR OF CEP6"/>
    <property type="match status" value="1"/>
</dbReference>
<keyword evidence="6" id="KW-0732">Signal</keyword>
<feature type="compositionally biased region" description="Polar residues" evidence="8">
    <location>
        <begin position="16"/>
        <end position="34"/>
    </location>
</feature>
<dbReference type="EnsemblPlants" id="evm.model.04.1882">
    <property type="protein sequence ID" value="cds.evm.model.04.1882"/>
    <property type="gene ID" value="evm.TU.04.1882"/>
</dbReference>
<reference evidence="9" key="1">
    <citation type="submission" date="2018-11" db="EMBL/GenBank/DDBJ databases">
        <authorList>
            <person name="Grassa J C."/>
        </authorList>
    </citation>
    <scope>NUCLEOTIDE SEQUENCE [LARGE SCALE GENOMIC DNA]</scope>
</reference>